<dbReference type="AlphaFoldDB" id="K4KZJ1"/>
<dbReference type="OrthoDB" id="9788155at2"/>
<dbReference type="HOGENOM" id="CLU_061344_0_0_6"/>
<dbReference type="Gene3D" id="1.10.530.10">
    <property type="match status" value="1"/>
</dbReference>
<dbReference type="PANTHER" id="PTHR40572">
    <property type="entry name" value="PROTEIN BAX"/>
    <property type="match status" value="1"/>
</dbReference>
<keyword evidence="3" id="KW-1185">Reference proteome</keyword>
<feature type="domain" description="Mannosyl-glycoprotein endo-beta-N-acetylglucosamidase-like" evidence="1">
    <location>
        <begin position="164"/>
        <end position="303"/>
    </location>
</feature>
<dbReference type="GO" id="GO:0004040">
    <property type="term" value="F:amidase activity"/>
    <property type="evidence" value="ECO:0007669"/>
    <property type="project" value="InterPro"/>
</dbReference>
<dbReference type="PANTHER" id="PTHR40572:SF1">
    <property type="entry name" value="PROTEIN BAX"/>
    <property type="match status" value="1"/>
</dbReference>
<gene>
    <name evidence="2" type="ordered locus">M5M_10840</name>
</gene>
<sequence length="316" mass="36091">MDHSKGKMLAWVFASYVVAVLALTLTLASNPLMERRSFLKEPGLDFTSETEEEYQARIALALQQTADAAFEDYADQFLSKLKLVAHDGTIKNELNNEYDYRQLPDFAAISHIPDRKKAFFDYLRPAVEYQNQLIRERRVILKGIEIFIANGGQLSSAQQRYMKQMRKRYRIDKSLTDEEAIPVLMRRMDTIPVSMVLAQAAIESAWGQSRFAREANNLFGQWCFRPGCGIVPNSRPAGKTYEVKAFDSVDQGIAAYFQNINAFHRYSEIRDIREAARAAGKPLKGYDMVAGLQAYSTRGDEYIRELRAMIRGNKLE</sequence>
<dbReference type="RefSeq" id="WP_015047511.1">
    <property type="nucleotide sequence ID" value="NC_018868.3"/>
</dbReference>
<protein>
    <submittedName>
        <fullName evidence="2">Glycoside hydrolase family 73 domain-containing protein</fullName>
    </submittedName>
</protein>
<keyword evidence="2" id="KW-0378">Hydrolase</keyword>
<name>K4KZJ1_SIMAS</name>
<reference evidence="2 3" key="1">
    <citation type="journal article" date="2013" name="Genome Announc.">
        <title>Complete genome sequence of Simiduia agarivorans SA1(T), a marine bacterium able to degrade a variety of polysaccharides.</title>
        <authorList>
            <person name="Lin S.Y."/>
            <person name="Shieh W.Y."/>
            <person name="Chen J.S."/>
            <person name="Tang S.L."/>
        </authorList>
    </citation>
    <scope>NUCLEOTIDE SEQUENCE [LARGE SCALE GENOMIC DNA]</scope>
    <source>
        <strain evidence="3">DSM 21679 / JCM 13881 / BCRC 17597 / SA1</strain>
    </source>
</reference>
<dbReference type="InterPro" id="IPR053195">
    <property type="entry name" value="Bax-like"/>
</dbReference>
<proteinExistence type="predicted"/>
<dbReference type="Pfam" id="PF01832">
    <property type="entry name" value="Glucosaminidase"/>
    <property type="match status" value="1"/>
</dbReference>
<dbReference type="STRING" id="1117647.M5M_10840"/>
<dbReference type="SMART" id="SM00047">
    <property type="entry name" value="LYZ2"/>
    <property type="match status" value="1"/>
</dbReference>
<evidence type="ECO:0000259" key="1">
    <source>
        <dbReference type="SMART" id="SM00047"/>
    </source>
</evidence>
<dbReference type="InterPro" id="IPR002901">
    <property type="entry name" value="MGlyc_endo_b_GlcNAc-like_dom"/>
</dbReference>
<dbReference type="eggNOG" id="COG2992">
    <property type="taxonomic scope" value="Bacteria"/>
</dbReference>
<dbReference type="EMBL" id="CP003746">
    <property type="protein sequence ID" value="AFU99347.1"/>
    <property type="molecule type" value="Genomic_DNA"/>
</dbReference>
<evidence type="ECO:0000313" key="3">
    <source>
        <dbReference type="Proteomes" id="UP000000466"/>
    </source>
</evidence>
<evidence type="ECO:0000313" key="2">
    <source>
        <dbReference type="EMBL" id="AFU99347.1"/>
    </source>
</evidence>
<organism evidence="2 3">
    <name type="scientific">Simiduia agarivorans (strain DSM 21679 / JCM 13881 / BCRC 17597 / SA1)</name>
    <dbReference type="NCBI Taxonomy" id="1117647"/>
    <lineage>
        <taxon>Bacteria</taxon>
        <taxon>Pseudomonadati</taxon>
        <taxon>Pseudomonadota</taxon>
        <taxon>Gammaproteobacteria</taxon>
        <taxon>Cellvibrionales</taxon>
        <taxon>Cellvibrionaceae</taxon>
        <taxon>Simiduia</taxon>
    </lineage>
</organism>
<accession>K4KZJ1</accession>
<dbReference type="KEGG" id="saga:M5M_10840"/>
<dbReference type="Proteomes" id="UP000000466">
    <property type="component" value="Chromosome"/>
</dbReference>